<dbReference type="EMBL" id="CAFBLU010000002">
    <property type="protein sequence ID" value="CAB4862094.1"/>
    <property type="molecule type" value="Genomic_DNA"/>
</dbReference>
<dbReference type="SUPFAM" id="SSF47928">
    <property type="entry name" value="N-terminal domain of the delta subunit of the F1F0-ATP synthase"/>
    <property type="match status" value="1"/>
</dbReference>
<dbReference type="Gene3D" id="1.10.520.20">
    <property type="entry name" value="N-terminal domain of the delta subunit of the F1F0-ATP synthase"/>
    <property type="match status" value="1"/>
</dbReference>
<evidence type="ECO:0000256" key="3">
    <source>
        <dbReference type="ARBA" id="ARBA00022781"/>
    </source>
</evidence>
<dbReference type="NCBIfam" id="TIGR01145">
    <property type="entry name" value="ATP_synt_delta"/>
    <property type="match status" value="1"/>
</dbReference>
<dbReference type="AlphaFoldDB" id="A0A6J7CZN6"/>
<dbReference type="InterPro" id="IPR020781">
    <property type="entry name" value="ATPase_OSCP/d_CS"/>
</dbReference>
<dbReference type="PRINTS" id="PR00125">
    <property type="entry name" value="ATPASEDELTA"/>
</dbReference>
<gene>
    <name evidence="7" type="ORF">UFOPK3444_00237</name>
</gene>
<dbReference type="PANTHER" id="PTHR11910">
    <property type="entry name" value="ATP SYNTHASE DELTA CHAIN"/>
    <property type="match status" value="1"/>
</dbReference>
<evidence type="ECO:0000256" key="5">
    <source>
        <dbReference type="ARBA" id="ARBA00023136"/>
    </source>
</evidence>
<evidence type="ECO:0000256" key="4">
    <source>
        <dbReference type="ARBA" id="ARBA00023065"/>
    </source>
</evidence>
<dbReference type="Pfam" id="PF00213">
    <property type="entry name" value="OSCP"/>
    <property type="match status" value="1"/>
</dbReference>
<evidence type="ECO:0000256" key="1">
    <source>
        <dbReference type="ARBA" id="ARBA00004370"/>
    </source>
</evidence>
<name>A0A6J7CZN6_9ZZZZ</name>
<sequence>MEQIAEVYSRALFEVAIENGSLDSVRDELGAFDDALAENKDLKVFFTSPVFSTEEKKDGLRRSVTDASAEILNFLEALLERHRMPAIHRIRSRFDERWERERKILPVEVTSAVELDEKTVSQIGERIGQQTGEQVQLTSNVDPEIIGGIVLRVGNQILDASIRTRLERLRRAVATA</sequence>
<keyword evidence="2" id="KW-0813">Transport</keyword>
<protein>
    <submittedName>
        <fullName evidence="7">Unannotated protein</fullName>
    </submittedName>
</protein>
<proteinExistence type="inferred from homology"/>
<keyword evidence="5" id="KW-0472">Membrane</keyword>
<dbReference type="HAMAP" id="MF_01416">
    <property type="entry name" value="ATP_synth_delta_bact"/>
    <property type="match status" value="1"/>
</dbReference>
<dbReference type="InterPro" id="IPR000711">
    <property type="entry name" value="ATPase_OSCP/dsu"/>
</dbReference>
<reference evidence="7" key="1">
    <citation type="submission" date="2020-05" db="EMBL/GenBank/DDBJ databases">
        <authorList>
            <person name="Chiriac C."/>
            <person name="Salcher M."/>
            <person name="Ghai R."/>
            <person name="Kavagutti S V."/>
        </authorList>
    </citation>
    <scope>NUCLEOTIDE SEQUENCE</scope>
</reference>
<organism evidence="7">
    <name type="scientific">freshwater metagenome</name>
    <dbReference type="NCBI Taxonomy" id="449393"/>
    <lineage>
        <taxon>unclassified sequences</taxon>
        <taxon>metagenomes</taxon>
        <taxon>ecological metagenomes</taxon>
    </lineage>
</organism>
<keyword evidence="4" id="KW-0406">Ion transport</keyword>
<dbReference type="InterPro" id="IPR026015">
    <property type="entry name" value="ATP_synth_OSCP/delta_N_sf"/>
</dbReference>
<comment type="subcellular location">
    <subcellularLocation>
        <location evidence="1">Membrane</location>
    </subcellularLocation>
</comment>
<evidence type="ECO:0000256" key="2">
    <source>
        <dbReference type="ARBA" id="ARBA00022448"/>
    </source>
</evidence>
<evidence type="ECO:0000313" key="7">
    <source>
        <dbReference type="EMBL" id="CAB4862094.1"/>
    </source>
</evidence>
<dbReference type="PROSITE" id="PS00389">
    <property type="entry name" value="ATPASE_DELTA"/>
    <property type="match status" value="1"/>
</dbReference>
<keyword evidence="6" id="KW-0066">ATP synthesis</keyword>
<dbReference type="GO" id="GO:0046933">
    <property type="term" value="F:proton-transporting ATP synthase activity, rotational mechanism"/>
    <property type="evidence" value="ECO:0007669"/>
    <property type="project" value="InterPro"/>
</dbReference>
<accession>A0A6J7CZN6</accession>
<evidence type="ECO:0000256" key="6">
    <source>
        <dbReference type="ARBA" id="ARBA00023310"/>
    </source>
</evidence>
<keyword evidence="3" id="KW-0375">Hydrogen ion transport</keyword>
<dbReference type="GO" id="GO:0016020">
    <property type="term" value="C:membrane"/>
    <property type="evidence" value="ECO:0007669"/>
    <property type="project" value="UniProtKB-SubCell"/>
</dbReference>